<dbReference type="InterPro" id="IPR007709">
    <property type="entry name" value="N-FG_amidohydro"/>
</dbReference>
<proteinExistence type="predicted"/>
<name>A0AAF1KWX1_9HYPH</name>
<sequence length="285" mass="31537">MLMNVKSGVYTRIDPTAAAAPVLFETPRSGGKYPHDFRTIALLKDLQRSISMYVEECYLDVVDSGATWLFAEFPNIYIDLNRNELDIDPSQLTGKWPVALQPGPKTKTGIGLIPTVCAGTKPVYDAPLSVTEVANRIDNYYWPYHNEVTRLLKKFKAEHGGAYHLSCHSMPALPSPSAPDAGQHRSDFDLGDRNGQTSGKDLLELATEVLRGFGYRVTHNAHFIGAEAVRKHGNPAENIHSLQIEMNRSLYMNEATSLRSENLPEVGQHLKTLAARIADHARAKG</sequence>
<feature type="compositionally biased region" description="Basic and acidic residues" evidence="1">
    <location>
        <begin position="182"/>
        <end position="192"/>
    </location>
</feature>
<feature type="region of interest" description="Disordered" evidence="1">
    <location>
        <begin position="173"/>
        <end position="195"/>
    </location>
</feature>
<geneLocation type="plasmid" evidence="2 3">
    <name>pTi1078</name>
</geneLocation>
<reference evidence="3" key="2">
    <citation type="journal article" date="2023" name="MicrobiologyOpen">
        <title>Genomics of the tumorigenes clade of the family Rhizobiaceae and description of Rhizobium rhododendri sp. nov.</title>
        <authorList>
            <person name="Kuzmanovic N."/>
            <person name="diCenzo G.C."/>
            <person name="Bunk B."/>
            <person name="Sproeer C."/>
            <person name="Fruehling A."/>
            <person name="Neumann-Schaal M."/>
            <person name="Overmann J."/>
            <person name="Smalla K."/>
        </authorList>
    </citation>
    <scope>NUCLEOTIDE SEQUENCE [LARGE SCALE GENOMIC DNA]</scope>
    <source>
        <strain evidence="3">1078</strain>
        <plasmid evidence="3">pTi1078</plasmid>
    </source>
</reference>
<dbReference type="Gene3D" id="3.40.630.40">
    <property type="entry name" value="Zn-dependent exopeptidases"/>
    <property type="match status" value="1"/>
</dbReference>
<dbReference type="Proteomes" id="UP000249499">
    <property type="component" value="Plasmid pTi1078"/>
</dbReference>
<dbReference type="AlphaFoldDB" id="A0AAF1KWX1"/>
<keyword evidence="3" id="KW-1185">Reference proteome</keyword>
<protein>
    <submittedName>
        <fullName evidence="2">N-formylglutamate amidohydrolase</fullName>
    </submittedName>
</protein>
<dbReference type="EMBL" id="CP117257">
    <property type="protein sequence ID" value="WFR98229.1"/>
    <property type="molecule type" value="Genomic_DNA"/>
</dbReference>
<dbReference type="KEGG" id="rtu:PR017_23005"/>
<reference evidence="2 3" key="1">
    <citation type="journal article" date="2018" name="Sci. Rep.">
        <title>Rhizobium tumorigenes sp. nov., a novel plant tumorigenic bacterium isolated from cane gall tumors on thornless blackberry.</title>
        <authorList>
            <person name="Kuzmanovi N."/>
            <person name="Smalla K."/>
            <person name="Gronow S."/>
            <person name="PuBawska J."/>
        </authorList>
    </citation>
    <scope>NUCLEOTIDE SEQUENCE [LARGE SCALE GENOMIC DNA]</scope>
    <source>
        <strain evidence="2 3">1078</strain>
    </source>
</reference>
<organism evidence="2 3">
    <name type="scientific">Rhizobium tumorigenes</name>
    <dbReference type="NCBI Taxonomy" id="2041385"/>
    <lineage>
        <taxon>Bacteria</taxon>
        <taxon>Pseudomonadati</taxon>
        <taxon>Pseudomonadota</taxon>
        <taxon>Alphaproteobacteria</taxon>
        <taxon>Hyphomicrobiales</taxon>
        <taxon>Rhizobiaceae</taxon>
        <taxon>Rhizobium/Agrobacterium group</taxon>
        <taxon>Rhizobium</taxon>
    </lineage>
</organism>
<evidence type="ECO:0000313" key="3">
    <source>
        <dbReference type="Proteomes" id="UP000249499"/>
    </source>
</evidence>
<keyword evidence="2" id="KW-0614">Plasmid</keyword>
<accession>A0AAF1KWX1</accession>
<evidence type="ECO:0000256" key="1">
    <source>
        <dbReference type="SAM" id="MobiDB-lite"/>
    </source>
</evidence>
<dbReference type="Pfam" id="PF05013">
    <property type="entry name" value="FGase"/>
    <property type="match status" value="1"/>
</dbReference>
<gene>
    <name evidence="2" type="ORF">PR017_23005</name>
</gene>
<dbReference type="SUPFAM" id="SSF53187">
    <property type="entry name" value="Zn-dependent exopeptidases"/>
    <property type="match status" value="1"/>
</dbReference>
<evidence type="ECO:0000313" key="2">
    <source>
        <dbReference type="EMBL" id="WFR98229.1"/>
    </source>
</evidence>
<dbReference type="RefSeq" id="WP_111221643.1">
    <property type="nucleotide sequence ID" value="NZ_CP117257.1"/>
</dbReference>